<dbReference type="CDD" id="cd03801">
    <property type="entry name" value="GT4_PimA-like"/>
    <property type="match status" value="1"/>
</dbReference>
<dbReference type="PANTHER" id="PTHR45947">
    <property type="entry name" value="SULFOQUINOVOSYL TRANSFERASE SQD2"/>
    <property type="match status" value="1"/>
</dbReference>
<evidence type="ECO:0000259" key="1">
    <source>
        <dbReference type="Pfam" id="PF00534"/>
    </source>
</evidence>
<evidence type="ECO:0000313" key="2">
    <source>
        <dbReference type="EMBL" id="AFM04288.1"/>
    </source>
</evidence>
<gene>
    <name evidence="2" type="ordered locus">Fleli_1896</name>
</gene>
<sequence length="395" mass="46050">MKKLAIITTHPIQYYAPIFKLLSERKNIEVCVFYTWGEDALKDKFDEGFGKKIEWDIPLLEGYNYHFLENIAPDKGSHHFKGIDNPTIIEEIKNYNPDAILVFGWSYKSHLKVIRYFKNKIPIWFRGDSHLLDEISFHKKIARKLFLTWLYSYIDKAFFVGKNNKNYYKHAALNDKKLTFAPHAIDNSRFAETEKNIELAKQWRTELGIKENELVWLFAGKFESKKSPLLLLEAFIERQKQQNSKDNEKEHLIFLGNGELENQLKQKAESYQNIHFLPFQNQSKMPIVYLLCNVFILPSKGAGETWGLAINEAMAAKKAVIASTKVGCAIDLIQSNREKNNNGFIFQSENVESLKEAMNKIKSQRQAKEMGELSYQIIQNWSFEKIAQTIENNFE</sequence>
<dbReference type="AlphaFoldDB" id="I4AK03"/>
<dbReference type="PANTHER" id="PTHR45947:SF3">
    <property type="entry name" value="SULFOQUINOVOSYL TRANSFERASE SQD2"/>
    <property type="match status" value="1"/>
</dbReference>
<dbReference type="InterPro" id="IPR001296">
    <property type="entry name" value="Glyco_trans_1"/>
</dbReference>
<dbReference type="RefSeq" id="WP_014797739.1">
    <property type="nucleotide sequence ID" value="NC_018018.1"/>
</dbReference>
<dbReference type="HOGENOM" id="CLU_009583_5_0_10"/>
<organism evidence="2 3">
    <name type="scientific">Bernardetia litoralis (strain ATCC 23117 / DSM 6794 / NBRC 15988 / NCIMB 1366 / Fx l1 / Sio-4)</name>
    <name type="common">Flexibacter litoralis</name>
    <dbReference type="NCBI Taxonomy" id="880071"/>
    <lineage>
        <taxon>Bacteria</taxon>
        <taxon>Pseudomonadati</taxon>
        <taxon>Bacteroidota</taxon>
        <taxon>Cytophagia</taxon>
        <taxon>Cytophagales</taxon>
        <taxon>Bernardetiaceae</taxon>
        <taxon>Bernardetia</taxon>
    </lineage>
</organism>
<dbReference type="Gene3D" id="3.40.50.2000">
    <property type="entry name" value="Glycogen Phosphorylase B"/>
    <property type="match status" value="2"/>
</dbReference>
<keyword evidence="2" id="KW-0808">Transferase</keyword>
<dbReference type="InterPro" id="IPR050194">
    <property type="entry name" value="Glycosyltransferase_grp1"/>
</dbReference>
<protein>
    <submittedName>
        <fullName evidence="2">Glycosyltransferase</fullName>
    </submittedName>
</protein>
<dbReference type="EMBL" id="CP003345">
    <property type="protein sequence ID" value="AFM04288.1"/>
    <property type="molecule type" value="Genomic_DNA"/>
</dbReference>
<feature type="domain" description="Glycosyl transferase family 1" evidence="1">
    <location>
        <begin position="202"/>
        <end position="369"/>
    </location>
</feature>
<dbReference type="eggNOG" id="COG0438">
    <property type="taxonomic scope" value="Bacteria"/>
</dbReference>
<name>I4AK03_BERLS</name>
<dbReference type="Proteomes" id="UP000006054">
    <property type="component" value="Chromosome"/>
</dbReference>
<proteinExistence type="predicted"/>
<dbReference type="Pfam" id="PF00534">
    <property type="entry name" value="Glycos_transf_1"/>
    <property type="match status" value="1"/>
</dbReference>
<dbReference type="STRING" id="880071.Fleli_1896"/>
<accession>I4AK03</accession>
<dbReference type="GO" id="GO:0016757">
    <property type="term" value="F:glycosyltransferase activity"/>
    <property type="evidence" value="ECO:0007669"/>
    <property type="project" value="InterPro"/>
</dbReference>
<reference evidence="3" key="1">
    <citation type="submission" date="2012-06" db="EMBL/GenBank/DDBJ databases">
        <title>The complete genome of Flexibacter litoralis DSM 6794.</title>
        <authorList>
            <person name="Lucas S."/>
            <person name="Copeland A."/>
            <person name="Lapidus A."/>
            <person name="Glavina del Rio T."/>
            <person name="Dalin E."/>
            <person name="Tice H."/>
            <person name="Bruce D."/>
            <person name="Goodwin L."/>
            <person name="Pitluck S."/>
            <person name="Peters L."/>
            <person name="Ovchinnikova G."/>
            <person name="Lu M."/>
            <person name="Kyrpides N."/>
            <person name="Mavromatis K."/>
            <person name="Ivanova N."/>
            <person name="Brettin T."/>
            <person name="Detter J.C."/>
            <person name="Han C."/>
            <person name="Larimer F."/>
            <person name="Land M."/>
            <person name="Hauser L."/>
            <person name="Markowitz V."/>
            <person name="Cheng J.-F."/>
            <person name="Hugenholtz P."/>
            <person name="Woyke T."/>
            <person name="Wu D."/>
            <person name="Spring S."/>
            <person name="Lang E."/>
            <person name="Kopitz M."/>
            <person name="Brambilla E."/>
            <person name="Klenk H.-P."/>
            <person name="Eisen J.A."/>
        </authorList>
    </citation>
    <scope>NUCLEOTIDE SEQUENCE [LARGE SCALE GENOMIC DNA]</scope>
    <source>
        <strain evidence="3">ATCC 23117 / DSM 6794 / NBRC 15988 / NCIMB 1366 / Sio-4</strain>
    </source>
</reference>
<dbReference type="PATRIC" id="fig|880071.3.peg.1878"/>
<keyword evidence="3" id="KW-1185">Reference proteome</keyword>
<dbReference type="KEGG" id="fli:Fleli_1896"/>
<dbReference type="SUPFAM" id="SSF53756">
    <property type="entry name" value="UDP-Glycosyltransferase/glycogen phosphorylase"/>
    <property type="match status" value="1"/>
</dbReference>
<dbReference type="OrthoDB" id="9790710at2"/>
<evidence type="ECO:0000313" key="3">
    <source>
        <dbReference type="Proteomes" id="UP000006054"/>
    </source>
</evidence>